<dbReference type="RefSeq" id="WP_212532108.1">
    <property type="nucleotide sequence ID" value="NZ_JAGSOG010000219.1"/>
</dbReference>
<evidence type="ECO:0000313" key="2">
    <source>
        <dbReference type="EMBL" id="MBR7837641.1"/>
    </source>
</evidence>
<organism evidence="2 3">
    <name type="scientific">Actinospica durhamensis</name>
    <dbReference type="NCBI Taxonomy" id="1508375"/>
    <lineage>
        <taxon>Bacteria</taxon>
        <taxon>Bacillati</taxon>
        <taxon>Actinomycetota</taxon>
        <taxon>Actinomycetes</taxon>
        <taxon>Catenulisporales</taxon>
        <taxon>Actinospicaceae</taxon>
        <taxon>Actinospica</taxon>
    </lineage>
</organism>
<dbReference type="InterPro" id="IPR029046">
    <property type="entry name" value="LolA/LolB/LppX"/>
</dbReference>
<reference evidence="2" key="1">
    <citation type="submission" date="2021-04" db="EMBL/GenBank/DDBJ databases">
        <title>Genome based classification of Actinospica acidithermotolerans sp. nov., an actinobacterium isolated from an Indonesian hot spring.</title>
        <authorList>
            <person name="Kusuma A.B."/>
            <person name="Putra K.E."/>
            <person name="Nafisah S."/>
            <person name="Loh J."/>
            <person name="Nouioui I."/>
            <person name="Goodfellow M."/>
        </authorList>
    </citation>
    <scope>NUCLEOTIDE SEQUENCE</scope>
    <source>
        <strain evidence="2">CSCA 57</strain>
    </source>
</reference>
<protein>
    <recommendedName>
        <fullName evidence="4">LppX_LprAFG lipoprotein</fullName>
    </recommendedName>
</protein>
<dbReference type="SUPFAM" id="SSF89392">
    <property type="entry name" value="Prokaryotic lipoproteins and lipoprotein localization factors"/>
    <property type="match status" value="1"/>
</dbReference>
<accession>A0A941IVR5</accession>
<dbReference type="PROSITE" id="PS51257">
    <property type="entry name" value="PROKAR_LIPOPROTEIN"/>
    <property type="match status" value="1"/>
</dbReference>
<evidence type="ECO:0000313" key="3">
    <source>
        <dbReference type="Proteomes" id="UP000675781"/>
    </source>
</evidence>
<name>A0A941IVR5_9ACTN</name>
<gene>
    <name evidence="2" type="ORF">KDL01_30455</name>
</gene>
<dbReference type="AlphaFoldDB" id="A0A941IVR5"/>
<keyword evidence="3" id="KW-1185">Reference proteome</keyword>
<dbReference type="Proteomes" id="UP000675781">
    <property type="component" value="Unassembled WGS sequence"/>
</dbReference>
<comment type="caution">
    <text evidence="2">The sequence shown here is derived from an EMBL/GenBank/DDBJ whole genome shotgun (WGS) entry which is preliminary data.</text>
</comment>
<feature type="chain" id="PRO_5037971150" description="LppX_LprAFG lipoprotein" evidence="1">
    <location>
        <begin position="24"/>
        <end position="270"/>
    </location>
</feature>
<dbReference type="Gene3D" id="2.50.20.20">
    <property type="match status" value="1"/>
</dbReference>
<feature type="signal peptide" evidence="1">
    <location>
        <begin position="1"/>
        <end position="23"/>
    </location>
</feature>
<keyword evidence="1" id="KW-0732">Signal</keyword>
<sequence length="270" mass="27020">MRTRSRTIARAGCATLAAGLALAAGGCASPGNAVTVAADPVAAVRQAGSASAHLGTAAIATDVTMTADGKSEQFSGTGGYDFTKQVGSITLTVPPEVSSHGTLDEIVTPTTLYMRPDGSTGKWVAVDSAKLADGDLISAGYTSPALAFAMLEGAGAAGGSVSYVGQDKVYNVPVAHYTGTLNLAAAAAAASAPLNTALAAASRSFTKQAVPFDVYLDGQGRVLRFVAHFEFPAPSPQKGEVTIVSSTDLYDIGKPVAVTAPATPDVLAGN</sequence>
<evidence type="ECO:0000256" key="1">
    <source>
        <dbReference type="SAM" id="SignalP"/>
    </source>
</evidence>
<evidence type="ECO:0008006" key="4">
    <source>
        <dbReference type="Google" id="ProtNLM"/>
    </source>
</evidence>
<proteinExistence type="predicted"/>
<dbReference type="EMBL" id="JAGSOG010000219">
    <property type="protein sequence ID" value="MBR7837641.1"/>
    <property type="molecule type" value="Genomic_DNA"/>
</dbReference>